<name>A0A8B2NSG0_9HYPH</name>
<evidence type="ECO:0000313" key="3">
    <source>
        <dbReference type="Proteomes" id="UP000249590"/>
    </source>
</evidence>
<dbReference type="Proteomes" id="UP000249590">
    <property type="component" value="Unassembled WGS sequence"/>
</dbReference>
<proteinExistence type="predicted"/>
<sequence length="201" mass="22262">MNVISSIEQLETHYGEVSAPARVKVAKTITPYYARWITASPFCALASVGPEGLDCSPRGDRGTVVEIVDETRLAMPDRRGNNRIDTLRNIVRDPRVALMFLIPGSPTVMRVNGRAFITADPDVLETYAMEGKPPRTVTFVDVDEVYFQCARAVNRAGLWSGALPDLDALPTVGQMLEAASSEIDGKFYDEEWPKRAKESLW</sequence>
<dbReference type="PANTHER" id="PTHR42815:SF2">
    <property type="entry name" value="FAD-BINDING, PUTATIVE (AFU_ORTHOLOGUE AFUA_6G07600)-RELATED"/>
    <property type="match status" value="1"/>
</dbReference>
<keyword evidence="3" id="KW-1185">Reference proteome</keyword>
<dbReference type="AlphaFoldDB" id="A0A8B2NSG0"/>
<evidence type="ECO:0000313" key="2">
    <source>
        <dbReference type="EMBL" id="RAI03138.1"/>
    </source>
</evidence>
<protein>
    <submittedName>
        <fullName evidence="2">Flavin-nucleotide-binding protein</fullName>
    </submittedName>
</protein>
<feature type="domain" description="Pyridoxamine 5'-phosphate oxidase N-terminal" evidence="1">
    <location>
        <begin position="31"/>
        <end position="149"/>
    </location>
</feature>
<dbReference type="Gene3D" id="2.30.110.10">
    <property type="entry name" value="Electron Transport, Fmn-binding Protein, Chain A"/>
    <property type="match status" value="1"/>
</dbReference>
<dbReference type="NCBIfam" id="TIGR04025">
    <property type="entry name" value="PPOX_FMN_DR2398"/>
    <property type="match status" value="1"/>
</dbReference>
<reference evidence="2 3" key="1">
    <citation type="submission" date="2018-05" db="EMBL/GenBank/DDBJ databases">
        <title>Acuticoccus sediminis sp. nov., isolated from deep-sea sediment of Indian Ocean.</title>
        <authorList>
            <person name="Liu X."/>
            <person name="Lai Q."/>
            <person name="Du Y."/>
            <person name="Sun F."/>
            <person name="Zhang X."/>
            <person name="Wang S."/>
            <person name="Shao Z."/>
        </authorList>
    </citation>
    <scope>NUCLEOTIDE SEQUENCE [LARGE SCALE GENOMIC DNA]</scope>
    <source>
        <strain evidence="2 3">PTG4-2</strain>
    </source>
</reference>
<dbReference type="InterPro" id="IPR011576">
    <property type="entry name" value="Pyridox_Oxase_N"/>
</dbReference>
<dbReference type="EMBL" id="QHHQ01000001">
    <property type="protein sequence ID" value="RAI03138.1"/>
    <property type="molecule type" value="Genomic_DNA"/>
</dbReference>
<dbReference type="Pfam" id="PF01243">
    <property type="entry name" value="PNPOx_N"/>
    <property type="match status" value="1"/>
</dbReference>
<dbReference type="InterPro" id="IPR024029">
    <property type="entry name" value="Pyridox_Oxase_FMN-dep"/>
</dbReference>
<dbReference type="SUPFAM" id="SSF50475">
    <property type="entry name" value="FMN-binding split barrel"/>
    <property type="match status" value="1"/>
</dbReference>
<accession>A0A8B2NSG0</accession>
<dbReference type="OrthoDB" id="9790331at2"/>
<evidence type="ECO:0000259" key="1">
    <source>
        <dbReference type="Pfam" id="PF01243"/>
    </source>
</evidence>
<gene>
    <name evidence="2" type="ORF">DLJ53_01005</name>
</gene>
<organism evidence="2 3">
    <name type="scientific">Acuticoccus sediminis</name>
    <dbReference type="NCBI Taxonomy" id="2184697"/>
    <lineage>
        <taxon>Bacteria</taxon>
        <taxon>Pseudomonadati</taxon>
        <taxon>Pseudomonadota</taxon>
        <taxon>Alphaproteobacteria</taxon>
        <taxon>Hyphomicrobiales</taxon>
        <taxon>Amorphaceae</taxon>
        <taxon>Acuticoccus</taxon>
    </lineage>
</organism>
<dbReference type="RefSeq" id="WP_111341572.1">
    <property type="nucleotide sequence ID" value="NZ_QHHQ01000001.1"/>
</dbReference>
<comment type="caution">
    <text evidence="2">The sequence shown here is derived from an EMBL/GenBank/DDBJ whole genome shotgun (WGS) entry which is preliminary data.</text>
</comment>
<dbReference type="PANTHER" id="PTHR42815">
    <property type="entry name" value="FAD-BINDING, PUTATIVE (AFU_ORTHOLOGUE AFUA_6G07600)-RELATED"/>
    <property type="match status" value="1"/>
</dbReference>
<dbReference type="InterPro" id="IPR012349">
    <property type="entry name" value="Split_barrel_FMN-bd"/>
</dbReference>